<name>A0A2P2PJ53_RHIMU</name>
<accession>A0A2P2PJ53</accession>
<dbReference type="EMBL" id="GGEC01074314">
    <property type="protein sequence ID" value="MBX54798.1"/>
    <property type="molecule type" value="Transcribed_RNA"/>
</dbReference>
<protein>
    <submittedName>
        <fullName evidence="1">Uncharacterized protein</fullName>
    </submittedName>
</protein>
<proteinExistence type="predicted"/>
<organism evidence="1">
    <name type="scientific">Rhizophora mucronata</name>
    <name type="common">Asiatic mangrove</name>
    <dbReference type="NCBI Taxonomy" id="61149"/>
    <lineage>
        <taxon>Eukaryota</taxon>
        <taxon>Viridiplantae</taxon>
        <taxon>Streptophyta</taxon>
        <taxon>Embryophyta</taxon>
        <taxon>Tracheophyta</taxon>
        <taxon>Spermatophyta</taxon>
        <taxon>Magnoliopsida</taxon>
        <taxon>eudicotyledons</taxon>
        <taxon>Gunneridae</taxon>
        <taxon>Pentapetalae</taxon>
        <taxon>rosids</taxon>
        <taxon>fabids</taxon>
        <taxon>Malpighiales</taxon>
        <taxon>Rhizophoraceae</taxon>
        <taxon>Rhizophora</taxon>
    </lineage>
</organism>
<dbReference type="AlphaFoldDB" id="A0A2P2PJ53"/>
<sequence length="32" mass="3724">MIFTSLSLMSQFAYDVYQVNSTLKDKIIRTPL</sequence>
<reference evidence="1" key="1">
    <citation type="submission" date="2018-02" db="EMBL/GenBank/DDBJ databases">
        <title>Rhizophora mucronata_Transcriptome.</title>
        <authorList>
            <person name="Meera S.P."/>
            <person name="Sreeshan A."/>
            <person name="Augustine A."/>
        </authorList>
    </citation>
    <scope>NUCLEOTIDE SEQUENCE</scope>
    <source>
        <tissue evidence="1">Leaf</tissue>
    </source>
</reference>
<evidence type="ECO:0000313" key="1">
    <source>
        <dbReference type="EMBL" id="MBX54798.1"/>
    </source>
</evidence>